<dbReference type="Proteomes" id="UP000181790">
    <property type="component" value="Unassembled WGS sequence"/>
</dbReference>
<evidence type="ECO:0000256" key="1">
    <source>
        <dbReference type="ARBA" id="ARBA00023125"/>
    </source>
</evidence>
<gene>
    <name evidence="5" type="ORF">BLX24_22390</name>
</gene>
<feature type="domain" description="HTH LytTR-type" evidence="4">
    <location>
        <begin position="136"/>
        <end position="239"/>
    </location>
</feature>
<dbReference type="PROSITE" id="PS50110">
    <property type="entry name" value="RESPONSE_REGULATORY"/>
    <property type="match status" value="1"/>
</dbReference>
<dbReference type="GO" id="GO:0000976">
    <property type="term" value="F:transcription cis-regulatory region binding"/>
    <property type="evidence" value="ECO:0007669"/>
    <property type="project" value="TreeGrafter"/>
</dbReference>
<keyword evidence="1 5" id="KW-0238">DNA-binding</keyword>
<evidence type="ECO:0000256" key="2">
    <source>
        <dbReference type="PROSITE-ProRule" id="PRU00169"/>
    </source>
</evidence>
<dbReference type="EMBL" id="MORL01000017">
    <property type="protein sequence ID" value="OIN56919.1"/>
    <property type="molecule type" value="Genomic_DNA"/>
</dbReference>
<sequence length="239" mass="27458">MIRAIALDDEPPALRLLTHFCSLTDTIELVETFTRTDDALAYLRAHPVDLLFLDINMPAMSGIDFHQAARQQEGLSQLMVIFTTAYAEYAVEGFNLNAVDYLLKPFTRDRFLQAVQKAVDYHELIHRAASPKTAYLYIRADYRMHKIPLDEILFIEGLDDYLKVHLQGSRPIVARMTMKAMTQKLEETEGAEGQFIRVHRSYIVPFHRIDGVRNRIISLGGEEIPIGASYETEFFKRFS</sequence>
<name>A0A1S2VDX7_9BACT</name>
<organism evidence="5 6">
    <name type="scientific">Arsenicibacter rosenii</name>
    <dbReference type="NCBI Taxonomy" id="1750698"/>
    <lineage>
        <taxon>Bacteria</taxon>
        <taxon>Pseudomonadati</taxon>
        <taxon>Bacteroidota</taxon>
        <taxon>Cytophagia</taxon>
        <taxon>Cytophagales</taxon>
        <taxon>Spirosomataceae</taxon>
        <taxon>Arsenicibacter</taxon>
    </lineage>
</organism>
<dbReference type="GO" id="GO:0032993">
    <property type="term" value="C:protein-DNA complex"/>
    <property type="evidence" value="ECO:0007669"/>
    <property type="project" value="TreeGrafter"/>
</dbReference>
<dbReference type="InterPro" id="IPR039420">
    <property type="entry name" value="WalR-like"/>
</dbReference>
<dbReference type="GO" id="GO:0006355">
    <property type="term" value="P:regulation of DNA-templated transcription"/>
    <property type="evidence" value="ECO:0007669"/>
    <property type="project" value="TreeGrafter"/>
</dbReference>
<dbReference type="AlphaFoldDB" id="A0A1S2VDX7"/>
<feature type="modified residue" description="4-aspartylphosphate" evidence="2">
    <location>
        <position position="54"/>
    </location>
</feature>
<comment type="caution">
    <text evidence="5">The sequence shown here is derived from an EMBL/GenBank/DDBJ whole genome shotgun (WGS) entry which is preliminary data.</text>
</comment>
<dbReference type="InterPro" id="IPR007492">
    <property type="entry name" value="LytTR_DNA-bd_dom"/>
</dbReference>
<dbReference type="PROSITE" id="PS50930">
    <property type="entry name" value="HTH_LYTTR"/>
    <property type="match status" value="1"/>
</dbReference>
<dbReference type="PANTHER" id="PTHR48111:SF17">
    <property type="entry name" value="TRANSCRIPTIONAL REGULATORY PROTEIN YPDB"/>
    <property type="match status" value="1"/>
</dbReference>
<dbReference type="RefSeq" id="WP_071505449.1">
    <property type="nucleotide sequence ID" value="NZ_MORL01000017.1"/>
</dbReference>
<evidence type="ECO:0000259" key="3">
    <source>
        <dbReference type="PROSITE" id="PS50110"/>
    </source>
</evidence>
<reference evidence="5 6" key="1">
    <citation type="submission" date="2016-10" db="EMBL/GenBank/DDBJ databases">
        <title>Arsenicibacter rosenii gen. nov., sp. nov., an efficient arsenic-methylating bacterium isolated from an arsenic-contaminated paddy soil.</title>
        <authorList>
            <person name="Huang K."/>
        </authorList>
    </citation>
    <scope>NUCLEOTIDE SEQUENCE [LARGE SCALE GENOMIC DNA]</scope>
    <source>
        <strain evidence="5 6">SM-1</strain>
    </source>
</reference>
<dbReference type="Pfam" id="PF00072">
    <property type="entry name" value="Response_reg"/>
    <property type="match status" value="1"/>
</dbReference>
<dbReference type="GO" id="GO:0005829">
    <property type="term" value="C:cytosol"/>
    <property type="evidence" value="ECO:0007669"/>
    <property type="project" value="TreeGrafter"/>
</dbReference>
<dbReference type="SMART" id="SM00448">
    <property type="entry name" value="REC"/>
    <property type="match status" value="1"/>
</dbReference>
<evidence type="ECO:0000313" key="5">
    <source>
        <dbReference type="EMBL" id="OIN56919.1"/>
    </source>
</evidence>
<evidence type="ECO:0000313" key="6">
    <source>
        <dbReference type="Proteomes" id="UP000181790"/>
    </source>
</evidence>
<dbReference type="Pfam" id="PF04397">
    <property type="entry name" value="LytTR"/>
    <property type="match status" value="1"/>
</dbReference>
<feature type="domain" description="Response regulatory" evidence="3">
    <location>
        <begin position="3"/>
        <end position="119"/>
    </location>
</feature>
<keyword evidence="2" id="KW-0597">Phosphoprotein</keyword>
<dbReference type="Gene3D" id="2.40.50.1020">
    <property type="entry name" value="LytTr DNA-binding domain"/>
    <property type="match status" value="1"/>
</dbReference>
<dbReference type="PANTHER" id="PTHR48111">
    <property type="entry name" value="REGULATOR OF RPOS"/>
    <property type="match status" value="1"/>
</dbReference>
<evidence type="ECO:0000259" key="4">
    <source>
        <dbReference type="PROSITE" id="PS50930"/>
    </source>
</evidence>
<dbReference type="InterPro" id="IPR001789">
    <property type="entry name" value="Sig_transdc_resp-reg_receiver"/>
</dbReference>
<dbReference type="InterPro" id="IPR011006">
    <property type="entry name" value="CheY-like_superfamily"/>
</dbReference>
<protein>
    <submittedName>
        <fullName evidence="5">DNA-binding response regulator</fullName>
    </submittedName>
</protein>
<dbReference type="SMART" id="SM00850">
    <property type="entry name" value="LytTR"/>
    <property type="match status" value="1"/>
</dbReference>
<dbReference type="OrthoDB" id="1646880at2"/>
<keyword evidence="6" id="KW-1185">Reference proteome</keyword>
<proteinExistence type="predicted"/>
<dbReference type="Gene3D" id="3.40.50.2300">
    <property type="match status" value="1"/>
</dbReference>
<dbReference type="GO" id="GO:0000156">
    <property type="term" value="F:phosphorelay response regulator activity"/>
    <property type="evidence" value="ECO:0007669"/>
    <property type="project" value="TreeGrafter"/>
</dbReference>
<dbReference type="SUPFAM" id="SSF52172">
    <property type="entry name" value="CheY-like"/>
    <property type="match status" value="1"/>
</dbReference>
<accession>A0A1S2VDX7</accession>